<gene>
    <name evidence="2" type="primary">Haus5-L</name>
    <name evidence="2" type="ORF">Hamer_G005259</name>
</gene>
<feature type="coiled-coil region" evidence="1">
    <location>
        <begin position="96"/>
        <end position="130"/>
    </location>
</feature>
<protein>
    <submittedName>
        <fullName evidence="2">Putative HAUS augmin-like complex subunit 5-containing protein</fullName>
    </submittedName>
</protein>
<organism evidence="2 3">
    <name type="scientific">Homarus americanus</name>
    <name type="common">American lobster</name>
    <dbReference type="NCBI Taxonomy" id="6706"/>
    <lineage>
        <taxon>Eukaryota</taxon>
        <taxon>Metazoa</taxon>
        <taxon>Ecdysozoa</taxon>
        <taxon>Arthropoda</taxon>
        <taxon>Crustacea</taxon>
        <taxon>Multicrustacea</taxon>
        <taxon>Malacostraca</taxon>
        <taxon>Eumalacostraca</taxon>
        <taxon>Eucarida</taxon>
        <taxon>Decapoda</taxon>
        <taxon>Pleocyemata</taxon>
        <taxon>Astacidea</taxon>
        <taxon>Nephropoidea</taxon>
        <taxon>Nephropidae</taxon>
        <taxon>Homarus</taxon>
    </lineage>
</organism>
<accession>A0A8J5K9F5</accession>
<keyword evidence="1" id="KW-0175">Coiled coil</keyword>
<proteinExistence type="predicted"/>
<evidence type="ECO:0000313" key="2">
    <source>
        <dbReference type="EMBL" id="KAG7166959.1"/>
    </source>
</evidence>
<dbReference type="GO" id="GO:0007098">
    <property type="term" value="P:centrosome cycle"/>
    <property type="evidence" value="ECO:0007669"/>
    <property type="project" value="TreeGrafter"/>
</dbReference>
<dbReference type="Pfam" id="PF14817">
    <property type="entry name" value="HAUS5"/>
    <property type="match status" value="1"/>
</dbReference>
<keyword evidence="3" id="KW-1185">Reference proteome</keyword>
<dbReference type="GO" id="GO:0070652">
    <property type="term" value="C:HAUS complex"/>
    <property type="evidence" value="ECO:0007669"/>
    <property type="project" value="InterPro"/>
</dbReference>
<sequence>MSERMDNKLYNWASSLTHHHKVFSHDQPLTPQHFSDLTRDKNLQPVLSFLIRHVRPPEERRLIKLNLKHARFRKHLREDERELLPSEEIFRLKAAIVETRATLAAEVKEIQQLSQKKEELHQRRVEVQRRIMLLKVVQEEREREIHHCQLWNSQLCNLAETISSKKGQKTSRTDMALQQQLRGSLLDLEKFHHSIITGRLMSPDYIHQQKLCLWEHIGNSVEDWDPRMLLDVMLSEVREGTRSLHSRVQYVDLARDARELRLKCESDGSFIDEMNPGGVIESVRELLGQMSAAHVKLYVEAHRADQAASSLTRALNTLNKNISAVAKRTYCDEAVAAAVIDVVNANIAVVGERAALNAAHTLTASLQERADTAARARDALRAKHAKIMSFEKEVQDRVESIQCLATSVRGGWPSIKDQLVQLKYSINKTLSSTIYPTPVSPNSLGNECEAFTAVPLAYLLTTNIDGSELRQKAKMSTCSLVWYDTAVAEAGWKAVSQLGSGLHCWDGIYNTVCEQLNLTNYFHNQIGRLETVREAIHSAQKNTQFLTGQEMKGYHYHTVQHCSNISELINRVEESDRKLHEEVSQQTENLQQKLAEGFQSLTVVNKIFSDWWEQPAKFIKLKQTCNS</sequence>
<name>A0A8J5K9F5_HOMAM</name>
<dbReference type="PANTHER" id="PTHR28588">
    <property type="entry name" value="HAUS AUGMIN-LIKE COMPLEX SUBUNIT 5"/>
    <property type="match status" value="1"/>
</dbReference>
<evidence type="ECO:0000256" key="1">
    <source>
        <dbReference type="SAM" id="Coils"/>
    </source>
</evidence>
<evidence type="ECO:0000313" key="3">
    <source>
        <dbReference type="Proteomes" id="UP000747542"/>
    </source>
</evidence>
<dbReference type="GO" id="GO:0005813">
    <property type="term" value="C:centrosome"/>
    <property type="evidence" value="ECO:0007669"/>
    <property type="project" value="TreeGrafter"/>
</dbReference>
<dbReference type="InterPro" id="IPR029131">
    <property type="entry name" value="HAUS5"/>
</dbReference>
<comment type="caution">
    <text evidence="2">The sequence shown here is derived from an EMBL/GenBank/DDBJ whole genome shotgun (WGS) entry which is preliminary data.</text>
</comment>
<dbReference type="PANTHER" id="PTHR28588:SF1">
    <property type="entry name" value="HAUS AUGMIN-LIKE COMPLEX SUBUNIT 5"/>
    <property type="match status" value="1"/>
</dbReference>
<dbReference type="EMBL" id="JAHLQT010021845">
    <property type="protein sequence ID" value="KAG7166959.1"/>
    <property type="molecule type" value="Genomic_DNA"/>
</dbReference>
<dbReference type="GO" id="GO:0051225">
    <property type="term" value="P:spindle assembly"/>
    <property type="evidence" value="ECO:0007669"/>
    <property type="project" value="InterPro"/>
</dbReference>
<dbReference type="AlphaFoldDB" id="A0A8J5K9F5"/>
<dbReference type="Proteomes" id="UP000747542">
    <property type="component" value="Unassembled WGS sequence"/>
</dbReference>
<reference evidence="2" key="1">
    <citation type="journal article" date="2021" name="Sci. Adv.">
        <title>The American lobster genome reveals insights on longevity, neural, and immune adaptations.</title>
        <authorList>
            <person name="Polinski J.M."/>
            <person name="Zimin A.V."/>
            <person name="Clark K.F."/>
            <person name="Kohn A.B."/>
            <person name="Sadowski N."/>
            <person name="Timp W."/>
            <person name="Ptitsyn A."/>
            <person name="Khanna P."/>
            <person name="Romanova D.Y."/>
            <person name="Williams P."/>
            <person name="Greenwood S.J."/>
            <person name="Moroz L.L."/>
            <person name="Walt D.R."/>
            <person name="Bodnar A.G."/>
        </authorList>
    </citation>
    <scope>NUCLEOTIDE SEQUENCE</scope>
    <source>
        <strain evidence="2">GMGI-L3</strain>
    </source>
</reference>